<keyword evidence="9" id="KW-0460">Magnesium</keyword>
<dbReference type="InterPro" id="IPR013783">
    <property type="entry name" value="Ig-like_fold"/>
</dbReference>
<evidence type="ECO:0000256" key="9">
    <source>
        <dbReference type="ARBA" id="ARBA00022842"/>
    </source>
</evidence>
<dbReference type="SUPFAM" id="SSF56059">
    <property type="entry name" value="Glutathione synthetase ATP-binding domain-like"/>
    <property type="match status" value="1"/>
</dbReference>
<keyword evidence="10" id="KW-0119">Carbohydrate metabolism</keyword>
<keyword evidence="14" id="KW-1185">Reference proteome</keyword>
<comment type="caution">
    <text evidence="13">The sequence shown here is derived from an EMBL/GenBank/DDBJ whole genome shotgun (WGS) entry which is preliminary data.</text>
</comment>
<dbReference type="InterPro" id="IPR054481">
    <property type="entry name" value="GWD1_pHisD"/>
</dbReference>
<dbReference type="PROSITE" id="PS51166">
    <property type="entry name" value="CBM20"/>
    <property type="match status" value="1"/>
</dbReference>
<evidence type="ECO:0000259" key="12">
    <source>
        <dbReference type="PROSITE" id="PS51166"/>
    </source>
</evidence>
<comment type="similarity">
    <text evidence="2">Belongs to the PEP-utilizing enzyme family.</text>
</comment>
<keyword evidence="6" id="KW-0547">Nucleotide-binding</keyword>
<dbReference type="PANTHER" id="PTHR47453">
    <property type="entry name" value="PHOSPHOGLUCAN, WATER DIKINASE, CHLOROPLASTIC"/>
    <property type="match status" value="1"/>
</dbReference>
<keyword evidence="7" id="KW-0418">Kinase</keyword>
<dbReference type="Gene3D" id="3.30.470.20">
    <property type="entry name" value="ATP-grasp fold, B domain"/>
    <property type="match status" value="1"/>
</dbReference>
<keyword evidence="8" id="KW-0067">ATP-binding</keyword>
<dbReference type="PANTHER" id="PTHR47453:SF1">
    <property type="entry name" value="PHOSPHOGLUCAN, WATER DIKINASE, CHLOROPLASTIC"/>
    <property type="match status" value="1"/>
</dbReference>
<evidence type="ECO:0000313" key="14">
    <source>
        <dbReference type="Proteomes" id="UP001314170"/>
    </source>
</evidence>
<feature type="domain" description="CBM20" evidence="12">
    <location>
        <begin position="70"/>
        <end position="170"/>
    </location>
</feature>
<dbReference type="InterPro" id="IPR013815">
    <property type="entry name" value="ATP_grasp_subdomain_1"/>
</dbReference>
<dbReference type="Pfam" id="PF00686">
    <property type="entry name" value="CBM_20"/>
    <property type="match status" value="1"/>
</dbReference>
<dbReference type="Pfam" id="PF22973">
    <property type="entry name" value="GWD1_pHisD"/>
    <property type="match status" value="1"/>
</dbReference>
<dbReference type="GO" id="GO:0005524">
    <property type="term" value="F:ATP binding"/>
    <property type="evidence" value="ECO:0007669"/>
    <property type="project" value="UniProtKB-KW"/>
</dbReference>
<dbReference type="GO" id="GO:0046872">
    <property type="term" value="F:metal ion binding"/>
    <property type="evidence" value="ECO:0007669"/>
    <property type="project" value="UniProtKB-KW"/>
</dbReference>
<dbReference type="Gene3D" id="3.30.1490.20">
    <property type="entry name" value="ATP-grasp fold, A domain"/>
    <property type="match status" value="1"/>
</dbReference>
<name>A0AAV1SBX6_9ROSI</name>
<dbReference type="GO" id="GO:2001070">
    <property type="term" value="F:starch binding"/>
    <property type="evidence" value="ECO:0007669"/>
    <property type="project" value="InterPro"/>
</dbReference>
<sequence>MDSLRLLLRSNSIYLPPRNQFQFLHTTNNKLAQPPTLFNPRISIPIRRRIICGISSTQTREEEKAMKKSKSRSQSGKVRLSVRLDHQVEFGEHVVILGSSKEMGSWKKKVQMNWTENGWVCDLELKGGEVVEFKFVIVRNDKSLVWESGDNRALKLPRGGGFAVVCRWGATGEAVNLLPLDLEQKGEEVEDVDEDSSASAAIPLEAETSPFVGQWQGKTVSFMRSNEHRNRESERKWDTSGLEGSVLKLVEGDLHARNWWRKCLAGLASIGVAEWLRGKIPKRNSGDYNKARHRWRWRWRKQNTYLGMFAMSGRELLQQVKWQDSDNSSYIPLDRGILTLDVQCLEVVRELLVGSLQSKDRLEALIYSAIYLKWINTGQIPCFEDGGHHRPNRHAEISRLIFRELERISCSKDTSPQEVLVIRKIHPCLPSFKAEFTASVPLTRIRDIAHRGDIPHDLKVIYIAEQLQEIKHTIQNKLHRNAGPEDLIATEAMLARITKNPGEYNEAFVEQFKIFHHELKDFFNAGRTSTIESVDHYSLAEQLVSIRESLDERGTSTMTLFLDCKKNLDTSEESHNIFELIKTMRSLNALREIIVNGLGSGLRNDAPDAAIAMRQKWRLCEIGLEDYSFVLLSRFLNALEAMGGAKWLADNVESKNISSWNDSLGALIVGVHQLGLSGWKPEECAAIGTELLAWQEKGLFEKEGSEDGKVIWALRLKATLDRARRLTEEYSEALLQIFPQKVQILGKALGIPENSIRTYTEAEIRAGYVSKLCTLLLKAARSTLGSDGWDILVPGVAIGTLVQVESIVPGSLPSTIEGPIVLVVNKADGDEEVTAAGSNIVGVVLLQELPHLSHLGERVVFVTCEDDDKCADMQKLTGKYVRLEASLNGVNLTLSSSDDINAEDLSGNGSSTVEPPVPHDPSWSAVKAHSNQGVSAGGFILLADADAQTSGAKAAACGRLASLAAVSKSGNMVSSDQAVPASFQVPKGVIIPFGSMELALEHSKSMETFMSYLEQIETARLDGGELDKLCFKLQELISSLQLPNDIIDGIGQMFPDNASLIVRSSANVEDLAGMSAAGLYESIPNVSPSNPTVFANAVSRVWASLYTRRAVLSRRAAGVPQKNAAMAVLVQEMLSPDLSFVLHTLSPTDHDQNFVEAEIAPGLGETLASGTRGTPWRLSCGKFDGLVRTLAFANFSEEMLVSGAGPADGNVIRSTVVYSKKPLTVDPIFRHQLGQRLSSVGLFLERKFGCPQDVEGCVVGEDIFIVQTRPQPQ</sequence>
<evidence type="ECO:0000256" key="5">
    <source>
        <dbReference type="ARBA" id="ARBA00022723"/>
    </source>
</evidence>
<reference evidence="13 14" key="1">
    <citation type="submission" date="2024-01" db="EMBL/GenBank/DDBJ databases">
        <authorList>
            <person name="Waweru B."/>
        </authorList>
    </citation>
    <scope>NUCLEOTIDE SEQUENCE [LARGE SCALE GENOMIC DNA]</scope>
</reference>
<proteinExistence type="inferred from homology"/>
<organism evidence="13 14">
    <name type="scientific">Dovyalis caffra</name>
    <dbReference type="NCBI Taxonomy" id="77055"/>
    <lineage>
        <taxon>Eukaryota</taxon>
        <taxon>Viridiplantae</taxon>
        <taxon>Streptophyta</taxon>
        <taxon>Embryophyta</taxon>
        <taxon>Tracheophyta</taxon>
        <taxon>Spermatophyta</taxon>
        <taxon>Magnoliopsida</taxon>
        <taxon>eudicotyledons</taxon>
        <taxon>Gunneridae</taxon>
        <taxon>Pentapetalae</taxon>
        <taxon>rosids</taxon>
        <taxon>fabids</taxon>
        <taxon>Malpighiales</taxon>
        <taxon>Salicaceae</taxon>
        <taxon>Flacourtieae</taxon>
        <taxon>Dovyalis</taxon>
    </lineage>
</organism>
<comment type="subunit">
    <text evidence="3">Homodimer.</text>
</comment>
<feature type="region of interest" description="Disordered" evidence="11">
    <location>
        <begin position="58"/>
        <end position="78"/>
    </location>
</feature>
<evidence type="ECO:0000256" key="7">
    <source>
        <dbReference type="ARBA" id="ARBA00022777"/>
    </source>
</evidence>
<dbReference type="InterPro" id="IPR034848">
    <property type="entry name" value="CBM20_water_dikinase"/>
</dbReference>
<keyword evidence="5" id="KW-0479">Metal-binding</keyword>
<evidence type="ECO:0000256" key="6">
    <source>
        <dbReference type="ARBA" id="ARBA00022741"/>
    </source>
</evidence>
<dbReference type="Gene3D" id="2.60.40.10">
    <property type="entry name" value="Immunoglobulins"/>
    <property type="match status" value="1"/>
</dbReference>
<dbReference type="SUPFAM" id="SSF49452">
    <property type="entry name" value="Starch-binding domain-like"/>
    <property type="match status" value="1"/>
</dbReference>
<evidence type="ECO:0000256" key="11">
    <source>
        <dbReference type="SAM" id="MobiDB-lite"/>
    </source>
</evidence>
<dbReference type="InterPro" id="IPR002044">
    <property type="entry name" value="CBM20"/>
</dbReference>
<comment type="cofactor">
    <cofactor evidence="1">
        <name>Mg(2+)</name>
        <dbReference type="ChEBI" id="CHEBI:18420"/>
    </cofactor>
</comment>
<accession>A0AAV1SBX6</accession>
<dbReference type="AlphaFoldDB" id="A0AAV1SBX6"/>
<evidence type="ECO:0000256" key="4">
    <source>
        <dbReference type="ARBA" id="ARBA00022679"/>
    </source>
</evidence>
<dbReference type="GO" id="GO:0016301">
    <property type="term" value="F:kinase activity"/>
    <property type="evidence" value="ECO:0007669"/>
    <property type="project" value="UniProtKB-KW"/>
</dbReference>
<keyword evidence="4" id="KW-0808">Transferase</keyword>
<evidence type="ECO:0000256" key="2">
    <source>
        <dbReference type="ARBA" id="ARBA00007837"/>
    </source>
</evidence>
<dbReference type="InterPro" id="IPR002192">
    <property type="entry name" value="PPDK_AMP/ATP-bd"/>
</dbReference>
<dbReference type="Proteomes" id="UP001314170">
    <property type="component" value="Unassembled WGS sequence"/>
</dbReference>
<evidence type="ECO:0000256" key="10">
    <source>
        <dbReference type="ARBA" id="ARBA00023277"/>
    </source>
</evidence>
<dbReference type="Pfam" id="PF01326">
    <property type="entry name" value="PPDK_N"/>
    <property type="match status" value="1"/>
</dbReference>
<protein>
    <recommendedName>
        <fullName evidence="12">CBM20 domain-containing protein</fullName>
    </recommendedName>
</protein>
<evidence type="ECO:0000256" key="1">
    <source>
        <dbReference type="ARBA" id="ARBA00001946"/>
    </source>
</evidence>
<evidence type="ECO:0000313" key="13">
    <source>
        <dbReference type="EMBL" id="CAK7348914.1"/>
    </source>
</evidence>
<gene>
    <name evidence="13" type="ORF">DCAF_LOCUS21623</name>
</gene>
<dbReference type="InterPro" id="IPR013784">
    <property type="entry name" value="Carb-bd-like_fold"/>
</dbReference>
<dbReference type="SMART" id="SM01065">
    <property type="entry name" value="CBM_2"/>
    <property type="match status" value="1"/>
</dbReference>
<evidence type="ECO:0000256" key="8">
    <source>
        <dbReference type="ARBA" id="ARBA00022840"/>
    </source>
</evidence>
<evidence type="ECO:0000256" key="3">
    <source>
        <dbReference type="ARBA" id="ARBA00011738"/>
    </source>
</evidence>
<dbReference type="EMBL" id="CAWUPB010001173">
    <property type="protein sequence ID" value="CAK7348914.1"/>
    <property type="molecule type" value="Genomic_DNA"/>
</dbReference>
<dbReference type="CDD" id="cd05818">
    <property type="entry name" value="CBM20_water_dikinase"/>
    <property type="match status" value="1"/>
</dbReference>